<dbReference type="PANTHER" id="PTHR30483:SF6">
    <property type="entry name" value="PERIPLASMIC BINDING PROTEIN OF ABC TRANSPORTER FOR NATURAL AMINO ACIDS"/>
    <property type="match status" value="1"/>
</dbReference>
<dbReference type="Proteomes" id="UP000035955">
    <property type="component" value="Unassembled WGS sequence"/>
</dbReference>
<dbReference type="InterPro" id="IPR028081">
    <property type="entry name" value="Leu-bd"/>
</dbReference>
<dbReference type="GO" id="GO:0006865">
    <property type="term" value="P:amino acid transport"/>
    <property type="evidence" value="ECO:0007669"/>
    <property type="project" value="UniProtKB-KW"/>
</dbReference>
<evidence type="ECO:0000313" key="6">
    <source>
        <dbReference type="EMBL" id="KMO34728.1"/>
    </source>
</evidence>
<dbReference type="PANTHER" id="PTHR30483">
    <property type="entry name" value="LEUCINE-SPECIFIC-BINDING PROTEIN"/>
    <property type="match status" value="1"/>
</dbReference>
<evidence type="ECO:0000259" key="5">
    <source>
        <dbReference type="Pfam" id="PF13458"/>
    </source>
</evidence>
<dbReference type="InterPro" id="IPR028082">
    <property type="entry name" value="Peripla_BP_I"/>
</dbReference>
<dbReference type="EMBL" id="LABY01000131">
    <property type="protein sequence ID" value="KMO34728.1"/>
    <property type="molecule type" value="Genomic_DNA"/>
</dbReference>
<organism evidence="6 7">
    <name type="scientific">Methylobacterium variabile</name>
    <dbReference type="NCBI Taxonomy" id="298794"/>
    <lineage>
        <taxon>Bacteria</taxon>
        <taxon>Pseudomonadati</taxon>
        <taxon>Pseudomonadota</taxon>
        <taxon>Alphaproteobacteria</taxon>
        <taxon>Hyphomicrobiales</taxon>
        <taxon>Methylobacteriaceae</taxon>
        <taxon>Methylobacterium</taxon>
    </lineage>
</organism>
<protein>
    <submittedName>
        <fullName evidence="6">ABC transporter permease</fullName>
    </submittedName>
</protein>
<gene>
    <name evidence="6" type="ORF">VQ02_18655</name>
</gene>
<keyword evidence="3" id="KW-0813">Transport</keyword>
<evidence type="ECO:0000256" key="1">
    <source>
        <dbReference type="ARBA" id="ARBA00010062"/>
    </source>
</evidence>
<feature type="chain" id="PRO_5005281259" evidence="4">
    <location>
        <begin position="23"/>
        <end position="406"/>
    </location>
</feature>
<dbReference type="SUPFAM" id="SSF53822">
    <property type="entry name" value="Periplasmic binding protein-like I"/>
    <property type="match status" value="1"/>
</dbReference>
<comment type="caution">
    <text evidence="6">The sequence shown here is derived from an EMBL/GenBank/DDBJ whole genome shotgun (WGS) entry which is preliminary data.</text>
</comment>
<dbReference type="OrthoDB" id="5794591at2"/>
<evidence type="ECO:0000256" key="3">
    <source>
        <dbReference type="ARBA" id="ARBA00022970"/>
    </source>
</evidence>
<feature type="domain" description="Leucine-binding protein" evidence="5">
    <location>
        <begin position="31"/>
        <end position="367"/>
    </location>
</feature>
<reference evidence="6 7" key="1">
    <citation type="submission" date="2015-03" db="EMBL/GenBank/DDBJ databases">
        <title>Genome sequencing of Methylobacterium variabile DSM 16961.</title>
        <authorList>
            <person name="Chaudhry V."/>
            <person name="Patil P.B."/>
        </authorList>
    </citation>
    <scope>NUCLEOTIDE SEQUENCE [LARGE SCALE GENOMIC DNA]</scope>
    <source>
        <strain evidence="6 7">DSM 16961</strain>
    </source>
</reference>
<proteinExistence type="inferred from homology"/>
<comment type="similarity">
    <text evidence="1">Belongs to the leucine-binding protein family.</text>
</comment>
<keyword evidence="3" id="KW-0029">Amino-acid transport</keyword>
<dbReference type="Gene3D" id="3.40.50.2300">
    <property type="match status" value="2"/>
</dbReference>
<keyword evidence="7" id="KW-1185">Reference proteome</keyword>
<accession>A0A0J6SMU8</accession>
<dbReference type="AlphaFoldDB" id="A0A0J6SMU8"/>
<evidence type="ECO:0000256" key="4">
    <source>
        <dbReference type="SAM" id="SignalP"/>
    </source>
</evidence>
<evidence type="ECO:0000313" key="7">
    <source>
        <dbReference type="Proteomes" id="UP000035955"/>
    </source>
</evidence>
<dbReference type="Pfam" id="PF13458">
    <property type="entry name" value="Peripla_BP_6"/>
    <property type="match status" value="1"/>
</dbReference>
<sequence>MRALRSALLAGFLAFAPAAADAEGAVSGDVVRIGVLADMSTAMADNYGTGSVTAARLAVEDFGPTVLGKPIEIVAADHQSKPDVASTLARRWYDVEGVDMITDLDNSAIALGVQALAKEKGRLALITGSGSTVITGAQCSPNGALWVIDTHALARAIAKPLVESGEKSWFYVVADITLGKSFVADVTPVVTGGGGKVAGQVFHPLLSPDLSSQILQAQASGAGVIALFNVGGDAINAVKQASEFGVLGGKQKLAGFYMTAVDVHAIGLKVAGGLYLAEAFYWDTDEDTRAFAKRFHARQRAMPNSYQAGVYSAVKHYLKAVRAAGTDAADAVMAKMREMPIEDFMTKGGRLRPDGRVVRDVSLFRVKRPEESKGEWDVMERVATLSGDDAFRPLAQSDCPLVRGKP</sequence>
<dbReference type="InterPro" id="IPR051010">
    <property type="entry name" value="BCAA_transport"/>
</dbReference>
<keyword evidence="2 4" id="KW-0732">Signal</keyword>
<name>A0A0J6SMU8_9HYPH</name>
<dbReference type="PATRIC" id="fig|298794.3.peg.1008"/>
<dbReference type="CDD" id="cd06327">
    <property type="entry name" value="PBP1_SBP-like"/>
    <property type="match status" value="1"/>
</dbReference>
<feature type="signal peptide" evidence="4">
    <location>
        <begin position="1"/>
        <end position="22"/>
    </location>
</feature>
<evidence type="ECO:0000256" key="2">
    <source>
        <dbReference type="ARBA" id="ARBA00022729"/>
    </source>
</evidence>